<organism evidence="3 4">
    <name type="scientific">Obba rivulosa</name>
    <dbReference type="NCBI Taxonomy" id="1052685"/>
    <lineage>
        <taxon>Eukaryota</taxon>
        <taxon>Fungi</taxon>
        <taxon>Dikarya</taxon>
        <taxon>Basidiomycota</taxon>
        <taxon>Agaricomycotina</taxon>
        <taxon>Agaricomycetes</taxon>
        <taxon>Polyporales</taxon>
        <taxon>Gelatoporiaceae</taxon>
        <taxon>Obba</taxon>
    </lineage>
</organism>
<dbReference type="InterPro" id="IPR036047">
    <property type="entry name" value="F-box-like_dom_sf"/>
</dbReference>
<dbReference type="EMBL" id="KV722346">
    <property type="protein sequence ID" value="OCH94235.1"/>
    <property type="molecule type" value="Genomic_DNA"/>
</dbReference>
<evidence type="ECO:0000259" key="2">
    <source>
        <dbReference type="PROSITE" id="PS50181"/>
    </source>
</evidence>
<dbReference type="AlphaFoldDB" id="A0A8E2J440"/>
<protein>
    <recommendedName>
        <fullName evidence="2">F-box domain-containing protein</fullName>
    </recommendedName>
</protein>
<proteinExistence type="predicted"/>
<feature type="region of interest" description="Disordered" evidence="1">
    <location>
        <begin position="176"/>
        <end position="262"/>
    </location>
</feature>
<dbReference type="Proteomes" id="UP000250043">
    <property type="component" value="Unassembled WGS sequence"/>
</dbReference>
<evidence type="ECO:0000313" key="3">
    <source>
        <dbReference type="EMBL" id="OCH94235.1"/>
    </source>
</evidence>
<dbReference type="InterPro" id="IPR001810">
    <property type="entry name" value="F-box_dom"/>
</dbReference>
<gene>
    <name evidence="3" type="ORF">OBBRIDRAFT_832057</name>
</gene>
<evidence type="ECO:0000256" key="1">
    <source>
        <dbReference type="SAM" id="MobiDB-lite"/>
    </source>
</evidence>
<feature type="domain" description="F-box" evidence="2">
    <location>
        <begin position="88"/>
        <end position="138"/>
    </location>
</feature>
<sequence>MTRLLQDVLRTQTLDHLDRKLHMAPGAQSPSGRTTPHDSDDELVNVVSLAGTPAHSRPSSRPHSPGPRFGAQLVTRAHLPPSVRPLPTDPLKAFPTEISQRIFAQLSTRDLAVCARVCRKWARSQTLNYVWFTRWRQDAFGEEALADVPTGKWTKRESKQNWRTTYLQAIADRERSPTLGPLYPSSGRASPAPGSGTLTPKEIREEQWRSEAEAPRPSKVEMRAIYKELGGRKTRDKKKTGSAFGARDKGGWADPTEESSVY</sequence>
<dbReference type="PROSITE" id="PS50181">
    <property type="entry name" value="FBOX"/>
    <property type="match status" value="1"/>
</dbReference>
<dbReference type="Gene3D" id="1.20.1280.50">
    <property type="match status" value="1"/>
</dbReference>
<reference evidence="3 4" key="1">
    <citation type="submission" date="2016-07" db="EMBL/GenBank/DDBJ databases">
        <title>Draft genome of the white-rot fungus Obba rivulosa 3A-2.</title>
        <authorList>
            <consortium name="DOE Joint Genome Institute"/>
            <person name="Miettinen O."/>
            <person name="Riley R."/>
            <person name="Acob R."/>
            <person name="Barry K."/>
            <person name="Cullen D."/>
            <person name="De Vries R."/>
            <person name="Hainaut M."/>
            <person name="Hatakka A."/>
            <person name="Henrissat B."/>
            <person name="Hilden K."/>
            <person name="Kuo R."/>
            <person name="Labutti K."/>
            <person name="Lipzen A."/>
            <person name="Makela M.R."/>
            <person name="Sandor L."/>
            <person name="Spatafora J.W."/>
            <person name="Grigoriev I.V."/>
            <person name="Hibbett D.S."/>
        </authorList>
    </citation>
    <scope>NUCLEOTIDE SEQUENCE [LARGE SCALE GENOMIC DNA]</scope>
    <source>
        <strain evidence="3 4">3A-2</strain>
    </source>
</reference>
<feature type="compositionally biased region" description="Low complexity" evidence="1">
    <location>
        <begin position="184"/>
        <end position="196"/>
    </location>
</feature>
<keyword evidence="4" id="KW-1185">Reference proteome</keyword>
<accession>A0A8E2J440</accession>
<evidence type="ECO:0000313" key="4">
    <source>
        <dbReference type="Proteomes" id="UP000250043"/>
    </source>
</evidence>
<feature type="compositionally biased region" description="Basic and acidic residues" evidence="1">
    <location>
        <begin position="201"/>
        <end position="233"/>
    </location>
</feature>
<dbReference type="CDD" id="cd09917">
    <property type="entry name" value="F-box_SF"/>
    <property type="match status" value="1"/>
</dbReference>
<dbReference type="Pfam" id="PF12937">
    <property type="entry name" value="F-box-like"/>
    <property type="match status" value="1"/>
</dbReference>
<name>A0A8E2J440_9APHY</name>
<dbReference type="SMART" id="SM00256">
    <property type="entry name" value="FBOX"/>
    <property type="match status" value="1"/>
</dbReference>
<dbReference type="OrthoDB" id="6419443at2759"/>
<dbReference type="SUPFAM" id="SSF81383">
    <property type="entry name" value="F-box domain"/>
    <property type="match status" value="1"/>
</dbReference>